<evidence type="ECO:0000259" key="2">
    <source>
        <dbReference type="Pfam" id="PF02517"/>
    </source>
</evidence>
<dbReference type="PANTHER" id="PTHR43592:SF4">
    <property type="entry name" value="CAAX AMINO TERMINAL PROTEASE FAMILY PROTEIN"/>
    <property type="match status" value="1"/>
</dbReference>
<accession>A0A067JX89</accession>
<dbReference type="EMBL" id="KK915137">
    <property type="protein sequence ID" value="KDP24144.1"/>
    <property type="molecule type" value="Genomic_DNA"/>
</dbReference>
<gene>
    <name evidence="3" type="ORF">JCGZ_25801</name>
</gene>
<dbReference type="MEROPS" id="G05.A03"/>
<keyword evidence="4" id="KW-1185">Reference proteome</keyword>
<feature type="transmembrane region" description="Helical" evidence="1">
    <location>
        <begin position="255"/>
        <end position="272"/>
    </location>
</feature>
<feature type="transmembrane region" description="Helical" evidence="1">
    <location>
        <begin position="154"/>
        <end position="181"/>
    </location>
</feature>
<protein>
    <recommendedName>
        <fullName evidence="2">CAAX prenyl protease 2/Lysostaphin resistance protein A-like domain-containing protein</fullName>
    </recommendedName>
</protein>
<keyword evidence="1" id="KW-0472">Membrane</keyword>
<dbReference type="InterPro" id="IPR003675">
    <property type="entry name" value="Rce1/LyrA-like_dom"/>
</dbReference>
<dbReference type="AlphaFoldDB" id="A0A067JX89"/>
<dbReference type="GO" id="GO:0004175">
    <property type="term" value="F:endopeptidase activity"/>
    <property type="evidence" value="ECO:0007669"/>
    <property type="project" value="UniProtKB-ARBA"/>
</dbReference>
<evidence type="ECO:0000313" key="4">
    <source>
        <dbReference type="Proteomes" id="UP000027138"/>
    </source>
</evidence>
<dbReference type="OrthoDB" id="1742244at2759"/>
<evidence type="ECO:0000256" key="1">
    <source>
        <dbReference type="SAM" id="Phobius"/>
    </source>
</evidence>
<organism evidence="3 4">
    <name type="scientific">Jatropha curcas</name>
    <name type="common">Barbados nut</name>
    <dbReference type="NCBI Taxonomy" id="180498"/>
    <lineage>
        <taxon>Eukaryota</taxon>
        <taxon>Viridiplantae</taxon>
        <taxon>Streptophyta</taxon>
        <taxon>Embryophyta</taxon>
        <taxon>Tracheophyta</taxon>
        <taxon>Spermatophyta</taxon>
        <taxon>Magnoliopsida</taxon>
        <taxon>eudicotyledons</taxon>
        <taxon>Gunneridae</taxon>
        <taxon>Pentapetalae</taxon>
        <taxon>rosids</taxon>
        <taxon>fabids</taxon>
        <taxon>Malpighiales</taxon>
        <taxon>Euphorbiaceae</taxon>
        <taxon>Crotonoideae</taxon>
        <taxon>Jatropheae</taxon>
        <taxon>Jatropha</taxon>
    </lineage>
</organism>
<proteinExistence type="predicted"/>
<sequence>MLLSLRPTVGALPATFRSNFNKPKLLHCFSISKSNLSFKFSPNCYCKKNNSTDKPTEDFSVLSLDIPWERGSIWSIMAMYMFNLHIPLGVGGLSIVAYLLHQPALDPQTEILSLLVVQILELIGALVLLNTTAKPDHKLRNIFKSNKLSKERNWLLASALGFGSLTLLVFLISFLADIYVGPKAVNNPILKEILLSSNISKAACILVYCLVTPLMEEIIYRGFLLTSLASTMNWQKAVFISSAVFSAAHFSGENFLQLFIIGCVLGFCYSWTGNLSSPIAIHSLYNAVTLIITFVS</sequence>
<evidence type="ECO:0000313" key="3">
    <source>
        <dbReference type="EMBL" id="KDP24144.1"/>
    </source>
</evidence>
<dbReference type="STRING" id="180498.A0A067JX89"/>
<reference evidence="3 4" key="1">
    <citation type="journal article" date="2014" name="PLoS ONE">
        <title>Global Analysis of Gene Expression Profiles in Physic Nut (Jatropha curcas L.) Seedlings Exposed to Salt Stress.</title>
        <authorList>
            <person name="Zhang L."/>
            <person name="Zhang C."/>
            <person name="Wu P."/>
            <person name="Chen Y."/>
            <person name="Li M."/>
            <person name="Jiang H."/>
            <person name="Wu G."/>
        </authorList>
    </citation>
    <scope>NUCLEOTIDE SEQUENCE [LARGE SCALE GENOMIC DNA]</scope>
    <source>
        <strain evidence="4">cv. GZQX0401</strain>
        <tissue evidence="3">Young leaves</tissue>
    </source>
</reference>
<feature type="domain" description="CAAX prenyl protease 2/Lysostaphin resistance protein A-like" evidence="2">
    <location>
        <begin position="202"/>
        <end position="288"/>
    </location>
</feature>
<name>A0A067JX89_JATCU</name>
<dbReference type="PANTHER" id="PTHR43592">
    <property type="entry name" value="CAAX AMINO TERMINAL PROTEASE"/>
    <property type="match status" value="1"/>
</dbReference>
<feature type="transmembrane region" description="Helical" evidence="1">
    <location>
        <begin position="80"/>
        <end position="99"/>
    </location>
</feature>
<keyword evidence="1" id="KW-0812">Transmembrane</keyword>
<dbReference type="GO" id="GO:0080120">
    <property type="term" value="P:CAAX-box protein maturation"/>
    <property type="evidence" value="ECO:0007669"/>
    <property type="project" value="UniProtKB-ARBA"/>
</dbReference>
<keyword evidence="1" id="KW-1133">Transmembrane helix</keyword>
<dbReference type="Pfam" id="PF02517">
    <property type="entry name" value="Rce1-like"/>
    <property type="match status" value="1"/>
</dbReference>
<feature type="transmembrane region" description="Helical" evidence="1">
    <location>
        <begin position="111"/>
        <end position="133"/>
    </location>
</feature>
<dbReference type="Proteomes" id="UP000027138">
    <property type="component" value="Unassembled WGS sequence"/>
</dbReference>